<dbReference type="EMBL" id="JABFAE010000004">
    <property type="protein sequence ID" value="MBA0826614.1"/>
    <property type="molecule type" value="Genomic_DNA"/>
</dbReference>
<dbReference type="Proteomes" id="UP000593575">
    <property type="component" value="Unassembled WGS sequence"/>
</dbReference>
<reference evidence="1 2" key="1">
    <citation type="journal article" date="2019" name="Genome Biol. Evol.">
        <title>Insights into the evolution of the New World diploid cottons (Gossypium, subgenus Houzingenia) based on genome sequencing.</title>
        <authorList>
            <person name="Grover C.E."/>
            <person name="Arick M.A. 2nd"/>
            <person name="Thrash A."/>
            <person name="Conover J.L."/>
            <person name="Sanders W.S."/>
            <person name="Peterson D.G."/>
            <person name="Frelichowski J.E."/>
            <person name="Scheffler J.A."/>
            <person name="Scheffler B.E."/>
            <person name="Wendel J.F."/>
        </authorList>
    </citation>
    <scope>NUCLEOTIDE SEQUENCE [LARGE SCALE GENOMIC DNA]</scope>
    <source>
        <strain evidence="1">6</strain>
        <tissue evidence="1">Leaf</tissue>
    </source>
</reference>
<protein>
    <submittedName>
        <fullName evidence="1">Uncharacterized protein</fullName>
    </submittedName>
</protein>
<keyword evidence="2" id="KW-1185">Reference proteome</keyword>
<name>A0A7J9IYF1_9ROSI</name>
<evidence type="ECO:0000313" key="1">
    <source>
        <dbReference type="EMBL" id="MBA0826614.1"/>
    </source>
</evidence>
<organism evidence="1 2">
    <name type="scientific">Gossypium armourianum</name>
    <dbReference type="NCBI Taxonomy" id="34283"/>
    <lineage>
        <taxon>Eukaryota</taxon>
        <taxon>Viridiplantae</taxon>
        <taxon>Streptophyta</taxon>
        <taxon>Embryophyta</taxon>
        <taxon>Tracheophyta</taxon>
        <taxon>Spermatophyta</taxon>
        <taxon>Magnoliopsida</taxon>
        <taxon>eudicotyledons</taxon>
        <taxon>Gunneridae</taxon>
        <taxon>Pentapetalae</taxon>
        <taxon>rosids</taxon>
        <taxon>malvids</taxon>
        <taxon>Malvales</taxon>
        <taxon>Malvaceae</taxon>
        <taxon>Malvoideae</taxon>
        <taxon>Gossypium</taxon>
    </lineage>
</organism>
<comment type="caution">
    <text evidence="1">The sequence shown here is derived from an EMBL/GenBank/DDBJ whole genome shotgun (WGS) entry which is preliminary data.</text>
</comment>
<evidence type="ECO:0000313" key="2">
    <source>
        <dbReference type="Proteomes" id="UP000593575"/>
    </source>
</evidence>
<accession>A0A7J9IYF1</accession>
<gene>
    <name evidence="1" type="ORF">Goarm_011443</name>
</gene>
<proteinExistence type="predicted"/>
<sequence>MIPDVQEYYLALKEREATRPYNVMRAHVKVRGVK</sequence>
<dbReference type="AlphaFoldDB" id="A0A7J9IYF1"/>
<feature type="non-terminal residue" evidence="1">
    <location>
        <position position="34"/>
    </location>
</feature>